<feature type="transmembrane region" description="Helical" evidence="1">
    <location>
        <begin position="6"/>
        <end position="24"/>
    </location>
</feature>
<accession>A0ABW4Q4F0</accession>
<sequence length="29" mass="3277">MILFDILAISLGLAAVCYLTYALMKPERF</sequence>
<keyword evidence="3" id="KW-1185">Reference proteome</keyword>
<dbReference type="Pfam" id="PF09604">
    <property type="entry name" value="Potass_KdpF"/>
    <property type="match status" value="1"/>
</dbReference>
<proteinExistence type="predicted"/>
<evidence type="ECO:0000313" key="2">
    <source>
        <dbReference type="EMBL" id="MFD1845483.1"/>
    </source>
</evidence>
<evidence type="ECO:0000256" key="1">
    <source>
        <dbReference type="SAM" id="Phobius"/>
    </source>
</evidence>
<reference evidence="3" key="1">
    <citation type="journal article" date="2019" name="Int. J. Syst. Evol. Microbiol.">
        <title>The Global Catalogue of Microorganisms (GCM) 10K type strain sequencing project: providing services to taxonomists for standard genome sequencing and annotation.</title>
        <authorList>
            <consortium name="The Broad Institute Genomics Platform"/>
            <consortium name="The Broad Institute Genome Sequencing Center for Infectious Disease"/>
            <person name="Wu L."/>
            <person name="Ma J."/>
        </authorList>
    </citation>
    <scope>NUCLEOTIDE SEQUENCE [LARGE SCALE GENOMIC DNA]</scope>
    <source>
        <strain evidence="3">JCM 11496</strain>
    </source>
</reference>
<organism evidence="2 3">
    <name type="scientific">Arthrobacter flavus</name>
    <dbReference type="NCBI Taxonomy" id="95172"/>
    <lineage>
        <taxon>Bacteria</taxon>
        <taxon>Bacillati</taxon>
        <taxon>Actinomycetota</taxon>
        <taxon>Actinomycetes</taxon>
        <taxon>Micrococcales</taxon>
        <taxon>Micrococcaceae</taxon>
        <taxon>Arthrobacter</taxon>
    </lineage>
</organism>
<keyword evidence="1" id="KW-0812">Transmembrane</keyword>
<comment type="caution">
    <text evidence="2">The sequence shown here is derived from an EMBL/GenBank/DDBJ whole genome shotgun (WGS) entry which is preliminary data.</text>
</comment>
<evidence type="ECO:0000313" key="3">
    <source>
        <dbReference type="Proteomes" id="UP001597307"/>
    </source>
</evidence>
<protein>
    <submittedName>
        <fullName evidence="2">Potassium-transporting ATPase subunit F</fullName>
    </submittedName>
</protein>
<dbReference type="RefSeq" id="WP_377959516.1">
    <property type="nucleotide sequence ID" value="NZ_BAAAIJ010000007.1"/>
</dbReference>
<keyword evidence="1" id="KW-0472">Membrane</keyword>
<dbReference type="InterPro" id="IPR011726">
    <property type="entry name" value="KdpF"/>
</dbReference>
<dbReference type="EMBL" id="JBHUGA010000006">
    <property type="protein sequence ID" value="MFD1845483.1"/>
    <property type="molecule type" value="Genomic_DNA"/>
</dbReference>
<dbReference type="Proteomes" id="UP001597307">
    <property type="component" value="Unassembled WGS sequence"/>
</dbReference>
<keyword evidence="1" id="KW-1133">Transmembrane helix</keyword>
<name>A0ABW4Q4F0_9MICC</name>
<gene>
    <name evidence="2" type="ORF">ACFSFX_02590</name>
</gene>